<organism evidence="3 4">
    <name type="scientific">Streptomyces bingchenggensis (strain BCW-1)</name>
    <dbReference type="NCBI Taxonomy" id="749414"/>
    <lineage>
        <taxon>Bacteria</taxon>
        <taxon>Bacillati</taxon>
        <taxon>Actinomycetota</taxon>
        <taxon>Actinomycetes</taxon>
        <taxon>Kitasatosporales</taxon>
        <taxon>Streptomycetaceae</taxon>
        <taxon>Streptomyces</taxon>
    </lineage>
</organism>
<dbReference type="InterPro" id="IPR003607">
    <property type="entry name" value="HD/PDEase_dom"/>
</dbReference>
<dbReference type="InterPro" id="IPR006674">
    <property type="entry name" value="HD_domain"/>
</dbReference>
<evidence type="ECO:0000313" key="3">
    <source>
        <dbReference type="EMBL" id="ADI10507.1"/>
    </source>
</evidence>
<dbReference type="SUPFAM" id="SSF109604">
    <property type="entry name" value="HD-domain/PDEase-like"/>
    <property type="match status" value="1"/>
</dbReference>
<name>D7C7F3_STRBB</name>
<dbReference type="PANTHER" id="PTHR47545:SF1">
    <property type="entry name" value="MULTIFUNCTIONAL CCA PROTEIN"/>
    <property type="match status" value="1"/>
</dbReference>
<dbReference type="HOGENOM" id="CLU_059923_1_0_11"/>
<dbReference type="InterPro" id="IPR050124">
    <property type="entry name" value="tRNA_CCA-adding_enzyme"/>
</dbReference>
<dbReference type="PANTHER" id="PTHR47545">
    <property type="entry name" value="MULTIFUNCTIONAL CCA PROTEIN"/>
    <property type="match status" value="1"/>
</dbReference>
<dbReference type="CDD" id="cd00077">
    <property type="entry name" value="HDc"/>
    <property type="match status" value="1"/>
</dbReference>
<dbReference type="Gene3D" id="3.40.50.300">
    <property type="entry name" value="P-loop containing nucleotide triphosphate hydrolases"/>
    <property type="match status" value="1"/>
</dbReference>
<dbReference type="Pfam" id="PF13671">
    <property type="entry name" value="AAA_33"/>
    <property type="match status" value="1"/>
</dbReference>
<dbReference type="Gene3D" id="1.10.3090.10">
    <property type="entry name" value="cca-adding enzyme, domain 2"/>
    <property type="match status" value="1"/>
</dbReference>
<dbReference type="RefSeq" id="WP_014179957.1">
    <property type="nucleotide sequence ID" value="NC_016582.1"/>
</dbReference>
<evidence type="ECO:0000256" key="1">
    <source>
        <dbReference type="ARBA" id="ARBA00022741"/>
    </source>
</evidence>
<dbReference type="PROSITE" id="PS51831">
    <property type="entry name" value="HD"/>
    <property type="match status" value="1"/>
</dbReference>
<dbReference type="PATRIC" id="fig|749414.3.peg.7598"/>
<accession>D7C7F3</accession>
<feature type="domain" description="HD" evidence="2">
    <location>
        <begin position="70"/>
        <end position="189"/>
    </location>
</feature>
<dbReference type="EMBL" id="CP002047">
    <property type="protein sequence ID" value="ADI10507.1"/>
    <property type="molecule type" value="Genomic_DNA"/>
</dbReference>
<dbReference type="SUPFAM" id="SSF52540">
    <property type="entry name" value="P-loop containing nucleoside triphosphate hydrolases"/>
    <property type="match status" value="1"/>
</dbReference>
<dbReference type="eggNOG" id="COG4639">
    <property type="taxonomic scope" value="Bacteria"/>
</dbReference>
<keyword evidence="4" id="KW-1185">Reference proteome</keyword>
<dbReference type="InterPro" id="IPR027417">
    <property type="entry name" value="P-loop_NTPase"/>
</dbReference>
<dbReference type="STRING" id="749414.SBI_07387"/>
<keyword evidence="1" id="KW-0547">Nucleotide-binding</keyword>
<evidence type="ECO:0000259" key="2">
    <source>
        <dbReference type="PROSITE" id="PS51831"/>
    </source>
</evidence>
<evidence type="ECO:0000313" key="4">
    <source>
        <dbReference type="Proteomes" id="UP000000377"/>
    </source>
</evidence>
<dbReference type="Proteomes" id="UP000000377">
    <property type="component" value="Chromosome"/>
</dbReference>
<protein>
    <submittedName>
        <fullName evidence="3">PolyA polymerase related protein</fullName>
    </submittedName>
</protein>
<gene>
    <name evidence="3" type="ordered locus">SBI_07387</name>
</gene>
<sequence length="401" mass="44201">MRALEEQGPAEELSAEKPSATSSMFQELLELCPVPPDWTVPWERIVAAYPWIRRLEGVPQDAAHHGEGDVATHTRMAAEALAGLAEWRARAAAGRALLFAAVLLHDAAKPDCTATDPDGRITARGHSRRGELIARRVLWELGAPIAWREHVAALVRHHQVPFWALERPDLERIAFRASLLASNDDLAVLARADILGRICGDTDVMLENVDLYREYCAEQKCLTAPRRFPSDHARFEYFRTPGRDPDYAAYDDTRMTVTVLSGLPGVGKDHWIGAHRPGLPVVSLDALRAELGVDPAADQAPVVAAAREAARGHLRAGEPFVWNATNVSRRLREQCVGLVAAYGGRVDLVALEAPPAVLRARNAARPRPVPEAVIDRLIRRWETPDPTEAHRVTWIDTAETA</sequence>
<dbReference type="KEGG" id="sbh:SBI_07387"/>
<proteinExistence type="predicted"/>
<reference evidence="3 4" key="1">
    <citation type="journal article" date="2010" name="J. Bacteriol.">
        <title>Genome sequence of the milbemycin-producing bacterium Streptomyces bingchenggensis.</title>
        <authorList>
            <person name="Wang X.J."/>
            <person name="Yan Y.J."/>
            <person name="Zhang B."/>
            <person name="An J."/>
            <person name="Wang J.J."/>
            <person name="Tian J."/>
            <person name="Jiang L."/>
            <person name="Chen Y.H."/>
            <person name="Huang S.X."/>
            <person name="Yin M."/>
            <person name="Zhang J."/>
            <person name="Gao A.L."/>
            <person name="Liu C.X."/>
            <person name="Zhu Z.X."/>
            <person name="Xiang W.S."/>
        </authorList>
    </citation>
    <scope>NUCLEOTIDE SEQUENCE [LARGE SCALE GENOMIC DNA]</scope>
    <source>
        <strain evidence="3 4">BCW-1</strain>
    </source>
</reference>
<dbReference type="Pfam" id="PF01966">
    <property type="entry name" value="HD"/>
    <property type="match status" value="1"/>
</dbReference>
<dbReference type="AlphaFoldDB" id="D7C7F3"/>
<dbReference type="GO" id="GO:0000166">
    <property type="term" value="F:nucleotide binding"/>
    <property type="evidence" value="ECO:0007669"/>
    <property type="project" value="UniProtKB-KW"/>
</dbReference>